<dbReference type="EMBL" id="JAOPJF010000015">
    <property type="protein sequence ID" value="KAK1146783.1"/>
    <property type="molecule type" value="Genomic_DNA"/>
</dbReference>
<evidence type="ECO:0000313" key="2">
    <source>
        <dbReference type="Proteomes" id="UP001177260"/>
    </source>
</evidence>
<proteinExistence type="predicted"/>
<evidence type="ECO:0000313" key="1">
    <source>
        <dbReference type="EMBL" id="KAK1146783.1"/>
    </source>
</evidence>
<dbReference type="Proteomes" id="UP001177260">
    <property type="component" value="Unassembled WGS sequence"/>
</dbReference>
<gene>
    <name evidence="1" type="ORF">N8T08_002544</name>
</gene>
<comment type="caution">
    <text evidence="1">The sequence shown here is derived from an EMBL/GenBank/DDBJ whole genome shotgun (WGS) entry which is preliminary data.</text>
</comment>
<protein>
    <submittedName>
        <fullName evidence="1">Uncharacterized protein</fullName>
    </submittedName>
</protein>
<accession>A0ACC3B8Q5</accession>
<organism evidence="1 2">
    <name type="scientific">Aspergillus melleus</name>
    <dbReference type="NCBI Taxonomy" id="138277"/>
    <lineage>
        <taxon>Eukaryota</taxon>
        <taxon>Fungi</taxon>
        <taxon>Dikarya</taxon>
        <taxon>Ascomycota</taxon>
        <taxon>Pezizomycotina</taxon>
        <taxon>Eurotiomycetes</taxon>
        <taxon>Eurotiomycetidae</taxon>
        <taxon>Eurotiales</taxon>
        <taxon>Aspergillaceae</taxon>
        <taxon>Aspergillus</taxon>
        <taxon>Aspergillus subgen. Circumdati</taxon>
    </lineage>
</organism>
<reference evidence="1 2" key="1">
    <citation type="journal article" date="2023" name="ACS Omega">
        <title>Identification of the Neoaspergillic Acid Biosynthesis Gene Cluster by Establishing an In Vitro CRISPR-Ribonucleoprotein Genetic System in Aspergillus melleus.</title>
        <authorList>
            <person name="Yuan B."/>
            <person name="Grau M.F."/>
            <person name="Murata R.M."/>
            <person name="Torok T."/>
            <person name="Venkateswaran K."/>
            <person name="Stajich J.E."/>
            <person name="Wang C.C.C."/>
        </authorList>
    </citation>
    <scope>NUCLEOTIDE SEQUENCE [LARGE SCALE GENOMIC DNA]</scope>
    <source>
        <strain evidence="1 2">IMV 1140</strain>
    </source>
</reference>
<sequence length="421" mass="47268">MAPSSCEERPVQSGKGSDIPSDHTLGKPRYPTLRERRSLPFLRRRPRSSAKTPKHEHEHDFSTRRVVEALALQYGTVSHMGMLDRSYRLFVNKSHTAALCYKILNHVAIVSGDPLCEPTRFDSVLDEFASYRKEHSLGIAFMGASEAFAKYAQQRNWNTMQFGVERVLNPCTNDVLLERSSKRVIVQNRQLLNPDKGGITLGLYVPASGEDAAFQSVLMSIYDSWREHRNQSSTTPQAFITVYDPFDYPNLMTFIYTRAADGTVNGFAALRRIGTHNGYHIDPCIAAPGAPKGISDLLTYAAMALLHHSNISYLSLGYEPLTELGEVTGMSPTLERLTRSLYHHTYQRLPIHGKKAYHDKLRPDPCQESGLYVIFPAGMPGMRQMVAMAHMANISIRKLVRTKVENSPGDSGRQKEVKDAR</sequence>
<keyword evidence="2" id="KW-1185">Reference proteome</keyword>
<name>A0ACC3B8Q5_9EURO</name>